<sequence length="165" mass="16615">MFGFADDPKNRPVKDTAPGEYAIGDYMTGDYIYFKENGDLEVVISNNATVTIGGNADVTIAGNATATIGGDATVSVTGDISATAGGTVDIESVGIMTLTAPQINLQTPILKMSGSGSGTATMEGNINVTSGDITTDQEVTAAGKDLSVHIHDGVTTGAGNTGQPV</sequence>
<proteinExistence type="predicted"/>
<reference evidence="1" key="1">
    <citation type="journal article" date="2014" name="Front. Microbiol.">
        <title>High frequency of phylogenetically diverse reductive dehalogenase-homologous genes in deep subseafloor sedimentary metagenomes.</title>
        <authorList>
            <person name="Kawai M."/>
            <person name="Futagami T."/>
            <person name="Toyoda A."/>
            <person name="Takaki Y."/>
            <person name="Nishi S."/>
            <person name="Hori S."/>
            <person name="Arai W."/>
            <person name="Tsubouchi T."/>
            <person name="Morono Y."/>
            <person name="Uchiyama I."/>
            <person name="Ito T."/>
            <person name="Fujiyama A."/>
            <person name="Inagaki F."/>
            <person name="Takami H."/>
        </authorList>
    </citation>
    <scope>NUCLEOTIDE SEQUENCE</scope>
    <source>
        <strain evidence="1">Expedition CK06-06</strain>
    </source>
</reference>
<dbReference type="SUPFAM" id="SSF69349">
    <property type="entry name" value="Phage fibre proteins"/>
    <property type="match status" value="1"/>
</dbReference>
<organism evidence="1">
    <name type="scientific">marine sediment metagenome</name>
    <dbReference type="NCBI Taxonomy" id="412755"/>
    <lineage>
        <taxon>unclassified sequences</taxon>
        <taxon>metagenomes</taxon>
        <taxon>ecological metagenomes</taxon>
    </lineage>
</organism>
<dbReference type="EMBL" id="BARS01011417">
    <property type="protein sequence ID" value="GAF89674.1"/>
    <property type="molecule type" value="Genomic_DNA"/>
</dbReference>
<gene>
    <name evidence="1" type="ORF">S01H1_20770</name>
</gene>
<dbReference type="AlphaFoldDB" id="X0T8Y5"/>
<protein>
    <submittedName>
        <fullName evidence="1">Uncharacterized protein</fullName>
    </submittedName>
</protein>
<name>X0T8Y5_9ZZZZ</name>
<accession>X0T8Y5</accession>
<comment type="caution">
    <text evidence="1">The sequence shown here is derived from an EMBL/GenBank/DDBJ whole genome shotgun (WGS) entry which is preliminary data.</text>
</comment>
<evidence type="ECO:0000313" key="1">
    <source>
        <dbReference type="EMBL" id="GAF89674.1"/>
    </source>
</evidence>